<dbReference type="EMBL" id="JAUCMV010000005">
    <property type="protein sequence ID" value="KAK0398083.1"/>
    <property type="molecule type" value="Genomic_DNA"/>
</dbReference>
<keyword evidence="4" id="KW-1185">Reference proteome</keyword>
<evidence type="ECO:0000256" key="2">
    <source>
        <dbReference type="SAM" id="SignalP"/>
    </source>
</evidence>
<keyword evidence="1" id="KW-0812">Transmembrane</keyword>
<feature type="chain" id="PRO_5041449665" description="Activin types I and II receptor domain-containing protein" evidence="2">
    <location>
        <begin position="23"/>
        <end position="161"/>
    </location>
</feature>
<dbReference type="AlphaFoldDB" id="A0AA39H4E4"/>
<feature type="transmembrane region" description="Helical" evidence="1">
    <location>
        <begin position="134"/>
        <end position="155"/>
    </location>
</feature>
<sequence>MNLLFVALQIAFIAAAVEVSDCARCFCGKESCEDAMICTGKRCKVGFRLVGEKVRLEQLCSDEINDEPNQCYQDHDSWQEVCTCSEDFCNTFVFLRSSLDHMKNEESKQELEDAYLPTSRPHREDISPNHSRNLSVLFVIVPVTVGGLATCLIVINYHCKM</sequence>
<accession>A0AA39H4E4</accession>
<comment type="caution">
    <text evidence="3">The sequence shown here is derived from an EMBL/GenBank/DDBJ whole genome shotgun (WGS) entry which is preliminary data.</text>
</comment>
<protein>
    <recommendedName>
        <fullName evidence="5">Activin types I and II receptor domain-containing protein</fullName>
    </recommendedName>
</protein>
<name>A0AA39H4E4_9BILA</name>
<reference evidence="3" key="1">
    <citation type="submission" date="2023-06" db="EMBL/GenBank/DDBJ databases">
        <title>Genomic analysis of the entomopathogenic nematode Steinernema hermaphroditum.</title>
        <authorList>
            <person name="Schwarz E.M."/>
            <person name="Heppert J.K."/>
            <person name="Baniya A."/>
            <person name="Schwartz H.T."/>
            <person name="Tan C.-H."/>
            <person name="Antoshechkin I."/>
            <person name="Sternberg P.W."/>
            <person name="Goodrich-Blair H."/>
            <person name="Dillman A.R."/>
        </authorList>
    </citation>
    <scope>NUCLEOTIDE SEQUENCE</scope>
    <source>
        <strain evidence="3">PS9179</strain>
        <tissue evidence="3">Whole animal</tissue>
    </source>
</reference>
<proteinExistence type="predicted"/>
<evidence type="ECO:0000256" key="1">
    <source>
        <dbReference type="SAM" id="Phobius"/>
    </source>
</evidence>
<feature type="signal peptide" evidence="2">
    <location>
        <begin position="1"/>
        <end position="22"/>
    </location>
</feature>
<keyword evidence="1" id="KW-0472">Membrane</keyword>
<keyword evidence="1" id="KW-1133">Transmembrane helix</keyword>
<keyword evidence="2" id="KW-0732">Signal</keyword>
<dbReference type="Proteomes" id="UP001175271">
    <property type="component" value="Unassembled WGS sequence"/>
</dbReference>
<evidence type="ECO:0000313" key="4">
    <source>
        <dbReference type="Proteomes" id="UP001175271"/>
    </source>
</evidence>
<evidence type="ECO:0008006" key="5">
    <source>
        <dbReference type="Google" id="ProtNLM"/>
    </source>
</evidence>
<organism evidence="3 4">
    <name type="scientific">Steinernema hermaphroditum</name>
    <dbReference type="NCBI Taxonomy" id="289476"/>
    <lineage>
        <taxon>Eukaryota</taxon>
        <taxon>Metazoa</taxon>
        <taxon>Ecdysozoa</taxon>
        <taxon>Nematoda</taxon>
        <taxon>Chromadorea</taxon>
        <taxon>Rhabditida</taxon>
        <taxon>Tylenchina</taxon>
        <taxon>Panagrolaimomorpha</taxon>
        <taxon>Strongyloidoidea</taxon>
        <taxon>Steinernematidae</taxon>
        <taxon>Steinernema</taxon>
    </lineage>
</organism>
<gene>
    <name evidence="3" type="ORF">QR680_002420</name>
</gene>
<evidence type="ECO:0000313" key="3">
    <source>
        <dbReference type="EMBL" id="KAK0398083.1"/>
    </source>
</evidence>